<name>A0A220MJ62_9BACL</name>
<organism evidence="4 5">
    <name type="scientific">Brevibacillus formosus</name>
    <dbReference type="NCBI Taxonomy" id="54913"/>
    <lineage>
        <taxon>Bacteria</taxon>
        <taxon>Bacillati</taxon>
        <taxon>Bacillota</taxon>
        <taxon>Bacilli</taxon>
        <taxon>Bacillales</taxon>
        <taxon>Paenibacillaceae</taxon>
        <taxon>Brevibacillus</taxon>
    </lineage>
</organism>
<keyword evidence="1 2" id="KW-0807">Transducer</keyword>
<dbReference type="SUPFAM" id="SSF58104">
    <property type="entry name" value="Methyl-accepting chemotaxis protein (MCP) signaling domain"/>
    <property type="match status" value="1"/>
</dbReference>
<dbReference type="Proteomes" id="UP000197781">
    <property type="component" value="Chromosome"/>
</dbReference>
<dbReference type="Gene3D" id="1.10.287.950">
    <property type="entry name" value="Methyl-accepting chemotaxis protein"/>
    <property type="match status" value="1"/>
</dbReference>
<dbReference type="GO" id="GO:0016020">
    <property type="term" value="C:membrane"/>
    <property type="evidence" value="ECO:0007669"/>
    <property type="project" value="InterPro"/>
</dbReference>
<evidence type="ECO:0000313" key="4">
    <source>
        <dbReference type="EMBL" id="ASJ55168.1"/>
    </source>
</evidence>
<dbReference type="PANTHER" id="PTHR32089:SF112">
    <property type="entry name" value="LYSOZYME-LIKE PROTEIN-RELATED"/>
    <property type="match status" value="1"/>
</dbReference>
<dbReference type="SMART" id="SM00283">
    <property type="entry name" value="MA"/>
    <property type="match status" value="1"/>
</dbReference>
<reference evidence="4 5" key="1">
    <citation type="submission" date="2016-11" db="EMBL/GenBank/DDBJ databases">
        <authorList>
            <person name="Jaros S."/>
            <person name="Januszkiewicz K."/>
            <person name="Wedrychowicz H."/>
        </authorList>
    </citation>
    <scope>NUCLEOTIDE SEQUENCE [LARGE SCALE GENOMIC DNA]</scope>
    <source>
        <strain evidence="4 5">NF2</strain>
    </source>
</reference>
<dbReference type="Pfam" id="PF00015">
    <property type="entry name" value="MCPsignal"/>
    <property type="match status" value="1"/>
</dbReference>
<evidence type="ECO:0000256" key="2">
    <source>
        <dbReference type="PROSITE-ProRule" id="PRU00284"/>
    </source>
</evidence>
<dbReference type="InterPro" id="IPR004089">
    <property type="entry name" value="MCPsignal_dom"/>
</dbReference>
<evidence type="ECO:0000313" key="5">
    <source>
        <dbReference type="Proteomes" id="UP000197781"/>
    </source>
</evidence>
<evidence type="ECO:0000256" key="1">
    <source>
        <dbReference type="ARBA" id="ARBA00023224"/>
    </source>
</evidence>
<protein>
    <submittedName>
        <fullName evidence="4">Chemotaxis protein</fullName>
    </submittedName>
</protein>
<dbReference type="PANTHER" id="PTHR32089">
    <property type="entry name" value="METHYL-ACCEPTING CHEMOTAXIS PROTEIN MCPB"/>
    <property type="match status" value="1"/>
</dbReference>
<gene>
    <name evidence="4" type="ORF">BP422_17400</name>
</gene>
<proteinExistence type="predicted"/>
<accession>A0A220MJ62</accession>
<dbReference type="RefSeq" id="WP_088908854.1">
    <property type="nucleotide sequence ID" value="NZ_CP018145.1"/>
</dbReference>
<dbReference type="PROSITE" id="PS50111">
    <property type="entry name" value="CHEMOTAXIS_TRANSDUC_2"/>
    <property type="match status" value="1"/>
</dbReference>
<dbReference type="GO" id="GO:0007165">
    <property type="term" value="P:signal transduction"/>
    <property type="evidence" value="ECO:0007669"/>
    <property type="project" value="UniProtKB-KW"/>
</dbReference>
<evidence type="ECO:0000259" key="3">
    <source>
        <dbReference type="PROSITE" id="PS50111"/>
    </source>
</evidence>
<dbReference type="AlphaFoldDB" id="A0A220MJ62"/>
<sequence>MNGYVGWNETEASEKGKNAELLEAFMKVATYLNDLLTDDITIGVYDTEKLLCNVPAQTFALQVRPGDPLQEGDVITNAIRKNTQQAMMVPKELFGFPLVARAIPLHDHTGKVIGGVGIGSSMERANELYEIAANLSSVVEQVSATTQDMAMQIGNLNEQMKAISEQANDVSQSTTEIEQITLAVKKIADQSNILGLNASIEAARVGDAGRGFAVVANEVRNMATDSRANADKIKQTTDSIRDLITLLQNSIELINQTMESQAAATEEISATMVEVSDNTQKLAGLAQEVFEIK</sequence>
<feature type="domain" description="Methyl-accepting transducer" evidence="3">
    <location>
        <begin position="123"/>
        <end position="293"/>
    </location>
</feature>
<dbReference type="KEGG" id="bfm:BP422_17400"/>
<dbReference type="EMBL" id="CP018145">
    <property type="protein sequence ID" value="ASJ55168.1"/>
    <property type="molecule type" value="Genomic_DNA"/>
</dbReference>